<evidence type="ECO:0000313" key="3">
    <source>
        <dbReference type="Proteomes" id="UP000439986"/>
    </source>
</evidence>
<feature type="domain" description="RelA/SpoT" evidence="1">
    <location>
        <begin position="47"/>
        <end position="172"/>
    </location>
</feature>
<accession>A0A844CZU9</accession>
<sequence length="328" mass="37486">MTATSEQLKIQHQDNANRAERLRDAVVVQLQALLDKHELTLGVPIESRVKTWASIEEKLQRKGAKLENIFSLEDLIGVRVIFLFRSDLDLAIKMVTDHFEIHSAEDTSDRLGESEFGYQSQHFVVRLPSQWLSLPSLTGLGDFVIELQLRTLAQHIWAAASHKLQYKQETGVPPPLRRAITRVSALLEIVDLEFERVLEERRKYVEENQANASDDEPLNVDNIASILASLLPANNRKDGEHYADLLPDLIAFKVDTRKKLTEIITRHKSKIMQSDSEHLARRKRENEPVTERDARGVFFAHIGLAREALRMEFGSKKVSDVMARNRKS</sequence>
<reference evidence="2 3" key="1">
    <citation type="submission" date="2019-11" db="EMBL/GenBank/DDBJ databases">
        <title>Novel species isolated from a subtropical stream in China.</title>
        <authorList>
            <person name="Lu H."/>
        </authorList>
    </citation>
    <scope>NUCLEOTIDE SEQUENCE [LARGE SCALE GENOMIC DNA]</scope>
    <source>
        <strain evidence="2 3">FT26W</strain>
    </source>
</reference>
<dbReference type="InterPro" id="IPR043519">
    <property type="entry name" value="NT_sf"/>
</dbReference>
<proteinExistence type="predicted"/>
<evidence type="ECO:0000259" key="1">
    <source>
        <dbReference type="SMART" id="SM00954"/>
    </source>
</evidence>
<name>A0A844CZU9_9BURK</name>
<dbReference type="Proteomes" id="UP000439986">
    <property type="component" value="Unassembled WGS sequence"/>
</dbReference>
<comment type="caution">
    <text evidence="2">The sequence shown here is derived from an EMBL/GenBank/DDBJ whole genome shotgun (WGS) entry which is preliminary data.</text>
</comment>
<evidence type="ECO:0000313" key="2">
    <source>
        <dbReference type="EMBL" id="MRW85398.1"/>
    </source>
</evidence>
<dbReference type="GO" id="GO:0015969">
    <property type="term" value="P:guanosine tetraphosphate metabolic process"/>
    <property type="evidence" value="ECO:0007669"/>
    <property type="project" value="InterPro"/>
</dbReference>
<dbReference type="PANTHER" id="PTHR41773">
    <property type="entry name" value="GTP PYROPHOSPHATASE-RELATED"/>
    <property type="match status" value="1"/>
</dbReference>
<dbReference type="CDD" id="cd05399">
    <property type="entry name" value="NT_Rel-Spo_like"/>
    <property type="match status" value="1"/>
</dbReference>
<dbReference type="Pfam" id="PF04607">
    <property type="entry name" value="RelA_SpoT"/>
    <property type="match status" value="1"/>
</dbReference>
<dbReference type="InterPro" id="IPR007685">
    <property type="entry name" value="RelA_SpoT"/>
</dbReference>
<dbReference type="PANTHER" id="PTHR41773:SF1">
    <property type="entry name" value="RELA_SPOT DOMAIN-CONTAINING PROTEIN"/>
    <property type="match status" value="1"/>
</dbReference>
<dbReference type="EMBL" id="WKJL01000010">
    <property type="protein sequence ID" value="MRW85398.1"/>
    <property type="molecule type" value="Genomic_DNA"/>
</dbReference>
<dbReference type="SMART" id="SM00954">
    <property type="entry name" value="RelA_SpoT"/>
    <property type="match status" value="1"/>
</dbReference>
<gene>
    <name evidence="2" type="ORF">GJ698_15030</name>
</gene>
<dbReference type="SUPFAM" id="SSF81301">
    <property type="entry name" value="Nucleotidyltransferase"/>
    <property type="match status" value="1"/>
</dbReference>
<dbReference type="RefSeq" id="WP_154358450.1">
    <property type="nucleotide sequence ID" value="NZ_WKJL01000010.1"/>
</dbReference>
<dbReference type="AlphaFoldDB" id="A0A844CZU9"/>
<dbReference type="Gene3D" id="3.30.460.10">
    <property type="entry name" value="Beta Polymerase, domain 2"/>
    <property type="match status" value="1"/>
</dbReference>
<dbReference type="Gene3D" id="1.10.287.860">
    <property type="entry name" value="Nucleotidyltransferase"/>
    <property type="match status" value="1"/>
</dbReference>
<protein>
    <recommendedName>
        <fullName evidence="1">RelA/SpoT domain-containing protein</fullName>
    </recommendedName>
</protein>
<organism evidence="2 3">
    <name type="scientific">Duganella aquatilis</name>
    <dbReference type="NCBI Taxonomy" id="2666082"/>
    <lineage>
        <taxon>Bacteria</taxon>
        <taxon>Pseudomonadati</taxon>
        <taxon>Pseudomonadota</taxon>
        <taxon>Betaproteobacteria</taxon>
        <taxon>Burkholderiales</taxon>
        <taxon>Oxalobacteraceae</taxon>
        <taxon>Telluria group</taxon>
        <taxon>Duganella</taxon>
    </lineage>
</organism>
<keyword evidence="3" id="KW-1185">Reference proteome</keyword>